<evidence type="ECO:0000256" key="2">
    <source>
        <dbReference type="HAMAP-Rule" id="MF_00163"/>
    </source>
</evidence>
<evidence type="ECO:0000313" key="4">
    <source>
        <dbReference type="Proteomes" id="UP000319619"/>
    </source>
</evidence>
<dbReference type="GO" id="GO:0006412">
    <property type="term" value="P:translation"/>
    <property type="evidence" value="ECO:0007669"/>
    <property type="project" value="UniProtKB-UniRule"/>
</dbReference>
<evidence type="ECO:0000256" key="1">
    <source>
        <dbReference type="ARBA" id="ARBA00010759"/>
    </source>
</evidence>
<dbReference type="InterPro" id="IPR023635">
    <property type="entry name" value="Peptide_deformylase"/>
</dbReference>
<dbReference type="GO" id="GO:0046872">
    <property type="term" value="F:metal ion binding"/>
    <property type="evidence" value="ECO:0007669"/>
    <property type="project" value="UniProtKB-KW"/>
</dbReference>
<comment type="cofactor">
    <cofactor evidence="2">
        <name>Fe(2+)</name>
        <dbReference type="ChEBI" id="CHEBI:29033"/>
    </cofactor>
    <text evidence="2">Binds 1 Fe(2+) ion.</text>
</comment>
<dbReference type="PRINTS" id="PR01576">
    <property type="entry name" value="PDEFORMYLASE"/>
</dbReference>
<dbReference type="HAMAP" id="MF_00163">
    <property type="entry name" value="Pep_deformylase"/>
    <property type="match status" value="1"/>
</dbReference>
<dbReference type="PANTHER" id="PTHR10458">
    <property type="entry name" value="PEPTIDE DEFORMYLASE"/>
    <property type="match status" value="1"/>
</dbReference>
<feature type="binding site" evidence="2">
    <location>
        <position position="140"/>
    </location>
    <ligand>
        <name>Fe cation</name>
        <dbReference type="ChEBI" id="CHEBI:24875"/>
    </ligand>
</feature>
<feature type="active site" evidence="2">
    <location>
        <position position="137"/>
    </location>
</feature>
<proteinExistence type="inferred from homology"/>
<dbReference type="AlphaFoldDB" id="A0A532V3I1"/>
<dbReference type="Proteomes" id="UP000319619">
    <property type="component" value="Unassembled WGS sequence"/>
</dbReference>
<feature type="binding site" evidence="2">
    <location>
        <position position="94"/>
    </location>
    <ligand>
        <name>Fe cation</name>
        <dbReference type="ChEBI" id="CHEBI:24875"/>
    </ligand>
</feature>
<protein>
    <recommendedName>
        <fullName evidence="2">Peptide deformylase</fullName>
        <shortName evidence="2">PDF</shortName>
        <ecNumber evidence="2">3.5.1.88</ecNumber>
    </recommendedName>
    <alternativeName>
        <fullName evidence="2">Polypeptide deformylase</fullName>
    </alternativeName>
</protein>
<dbReference type="InterPro" id="IPR036821">
    <property type="entry name" value="Peptide_deformylase_sf"/>
</dbReference>
<reference evidence="3 4" key="1">
    <citation type="submission" date="2017-06" db="EMBL/GenBank/DDBJ databases">
        <title>Novel microbial phyla capable of carbon fixation and sulfur reduction in deep-sea sediments.</title>
        <authorList>
            <person name="Huang J."/>
            <person name="Baker B."/>
            <person name="Wang Y."/>
        </authorList>
    </citation>
    <scope>NUCLEOTIDE SEQUENCE [LARGE SCALE GENOMIC DNA]</scope>
    <source>
        <strain evidence="3">B3_LCP</strain>
    </source>
</reference>
<dbReference type="Gene3D" id="3.90.45.10">
    <property type="entry name" value="Peptide deformylase"/>
    <property type="match status" value="1"/>
</dbReference>
<dbReference type="Pfam" id="PF01327">
    <property type="entry name" value="Pep_deformylase"/>
    <property type="match status" value="1"/>
</dbReference>
<gene>
    <name evidence="2 3" type="primary">def</name>
    <name evidence="3" type="ORF">CEE37_04180</name>
</gene>
<dbReference type="SUPFAM" id="SSF56420">
    <property type="entry name" value="Peptide deformylase"/>
    <property type="match status" value="1"/>
</dbReference>
<dbReference type="NCBIfam" id="TIGR00079">
    <property type="entry name" value="pept_deformyl"/>
    <property type="match status" value="1"/>
</dbReference>
<feature type="binding site" evidence="2">
    <location>
        <position position="136"/>
    </location>
    <ligand>
        <name>Fe cation</name>
        <dbReference type="ChEBI" id="CHEBI:24875"/>
    </ligand>
</feature>
<evidence type="ECO:0000313" key="3">
    <source>
        <dbReference type="EMBL" id="TKJ41774.1"/>
    </source>
</evidence>
<comment type="catalytic activity">
    <reaction evidence="2">
        <text>N-terminal N-formyl-L-methionyl-[peptide] + H2O = N-terminal L-methionyl-[peptide] + formate</text>
        <dbReference type="Rhea" id="RHEA:24420"/>
        <dbReference type="Rhea" id="RHEA-COMP:10639"/>
        <dbReference type="Rhea" id="RHEA-COMP:10640"/>
        <dbReference type="ChEBI" id="CHEBI:15377"/>
        <dbReference type="ChEBI" id="CHEBI:15740"/>
        <dbReference type="ChEBI" id="CHEBI:49298"/>
        <dbReference type="ChEBI" id="CHEBI:64731"/>
        <dbReference type="EC" id="3.5.1.88"/>
    </reaction>
</comment>
<sequence length="181" mass="20145">MSADNIRIYGDEILRLKAAPVVDFNESLKATVEDMFDTMQQAEGIGLAAPQVGISQAFLIVGLPHEDDDDIDRLFFANPKILETDGESHFEEGCLSVPGITEDVVRPQWIKLECQDIDGKIHTLEDDGLLARVLQHEIDHINGILFIDRLSPARKSLLKNTLKKIARREPIETGSKTKSAL</sequence>
<comment type="caution">
    <text evidence="3">The sequence shown here is derived from an EMBL/GenBank/DDBJ whole genome shotgun (WGS) entry which is preliminary data.</text>
</comment>
<organism evidence="3 4">
    <name type="scientific">candidate division LCP-89 bacterium B3_LCP</name>
    <dbReference type="NCBI Taxonomy" id="2012998"/>
    <lineage>
        <taxon>Bacteria</taxon>
        <taxon>Pseudomonadati</taxon>
        <taxon>Bacteria division LCP-89</taxon>
    </lineage>
</organism>
<keyword evidence="2" id="KW-0479">Metal-binding</keyword>
<keyword evidence="2" id="KW-0648">Protein biosynthesis</keyword>
<dbReference type="PIRSF" id="PIRSF004749">
    <property type="entry name" value="Pep_def"/>
    <property type="match status" value="1"/>
</dbReference>
<dbReference type="CDD" id="cd00487">
    <property type="entry name" value="Pep_deformylase"/>
    <property type="match status" value="1"/>
</dbReference>
<keyword evidence="2" id="KW-0378">Hydrolase</keyword>
<dbReference type="EC" id="3.5.1.88" evidence="2"/>
<dbReference type="EMBL" id="NJBN01000002">
    <property type="protein sequence ID" value="TKJ41774.1"/>
    <property type="molecule type" value="Genomic_DNA"/>
</dbReference>
<accession>A0A532V3I1</accession>
<dbReference type="NCBIfam" id="NF001159">
    <property type="entry name" value="PRK00150.1-3"/>
    <property type="match status" value="1"/>
</dbReference>
<keyword evidence="2" id="KW-0408">Iron</keyword>
<comment type="function">
    <text evidence="2">Removes the formyl group from the N-terminal Met of newly synthesized proteins. Requires at least a dipeptide for an efficient rate of reaction. N-terminal L-methionine is a prerequisite for activity but the enzyme has broad specificity at other positions.</text>
</comment>
<name>A0A532V3I1_UNCL8</name>
<dbReference type="GO" id="GO:0042586">
    <property type="term" value="F:peptide deformylase activity"/>
    <property type="evidence" value="ECO:0007669"/>
    <property type="project" value="UniProtKB-UniRule"/>
</dbReference>
<comment type="similarity">
    <text evidence="1 2">Belongs to the polypeptide deformylase family.</text>
</comment>
<dbReference type="PANTHER" id="PTHR10458:SF22">
    <property type="entry name" value="PEPTIDE DEFORMYLASE"/>
    <property type="match status" value="1"/>
</dbReference>